<dbReference type="Proteomes" id="UP000030764">
    <property type="component" value="Unassembled WGS sequence"/>
</dbReference>
<gene>
    <name evidence="1" type="ORF">M513_09072</name>
</gene>
<dbReference type="EMBL" id="KL363259">
    <property type="protein sequence ID" value="KFD50112.1"/>
    <property type="molecule type" value="Genomic_DNA"/>
</dbReference>
<accession>A0A085LYR6</accession>
<organism evidence="1 2">
    <name type="scientific">Trichuris suis</name>
    <name type="common">pig whipworm</name>
    <dbReference type="NCBI Taxonomy" id="68888"/>
    <lineage>
        <taxon>Eukaryota</taxon>
        <taxon>Metazoa</taxon>
        <taxon>Ecdysozoa</taxon>
        <taxon>Nematoda</taxon>
        <taxon>Enoplea</taxon>
        <taxon>Dorylaimia</taxon>
        <taxon>Trichinellida</taxon>
        <taxon>Trichuridae</taxon>
        <taxon>Trichuris</taxon>
    </lineage>
</organism>
<evidence type="ECO:0000313" key="2">
    <source>
        <dbReference type="Proteomes" id="UP000030764"/>
    </source>
</evidence>
<feature type="non-terminal residue" evidence="1">
    <location>
        <position position="1"/>
    </location>
</feature>
<proteinExistence type="predicted"/>
<keyword evidence="2" id="KW-1185">Reference proteome</keyword>
<reference evidence="1 2" key="1">
    <citation type="journal article" date="2014" name="Nat. Genet.">
        <title>Genome and transcriptome of the porcine whipworm Trichuris suis.</title>
        <authorList>
            <person name="Jex A.R."/>
            <person name="Nejsum P."/>
            <person name="Schwarz E.M."/>
            <person name="Hu L."/>
            <person name="Young N.D."/>
            <person name="Hall R.S."/>
            <person name="Korhonen P.K."/>
            <person name="Liao S."/>
            <person name="Thamsborg S."/>
            <person name="Xia J."/>
            <person name="Xu P."/>
            <person name="Wang S."/>
            <person name="Scheerlinck J.P."/>
            <person name="Hofmann A."/>
            <person name="Sternberg P.W."/>
            <person name="Wang J."/>
            <person name="Gasser R.B."/>
        </authorList>
    </citation>
    <scope>NUCLEOTIDE SEQUENCE [LARGE SCALE GENOMIC DNA]</scope>
    <source>
        <strain evidence="1">DCEP-RM93M</strain>
    </source>
</reference>
<sequence>LADGCEYIQRPYEQLRRLQQGITPSQGRAAFARTNGTAMLRLVTRKPAGRGSYCPARGNYISHSTQATQVSDEITYRLAFPLNTGMETKPLDDLVWRRAKMGP</sequence>
<protein>
    <submittedName>
        <fullName evidence="1">Uncharacterized protein</fullName>
    </submittedName>
</protein>
<evidence type="ECO:0000313" key="1">
    <source>
        <dbReference type="EMBL" id="KFD50112.1"/>
    </source>
</evidence>
<dbReference type="AlphaFoldDB" id="A0A085LYR6"/>
<name>A0A085LYR6_9BILA</name>